<dbReference type="EMBL" id="MNZT01000086">
    <property type="protein sequence ID" value="OIP96421.1"/>
    <property type="molecule type" value="Genomic_DNA"/>
</dbReference>
<dbReference type="PANTHER" id="PTHR35177:SF2">
    <property type="entry name" value="HYDROGENASE MATURATION FACTOR HYBG"/>
    <property type="match status" value="1"/>
</dbReference>
<evidence type="ECO:0000313" key="2">
    <source>
        <dbReference type="EMBL" id="OIP96421.1"/>
    </source>
</evidence>
<dbReference type="PRINTS" id="PR00445">
    <property type="entry name" value="HUPFHYPC"/>
</dbReference>
<evidence type="ECO:0000256" key="1">
    <source>
        <dbReference type="ARBA" id="ARBA00006018"/>
    </source>
</evidence>
<dbReference type="PANTHER" id="PTHR35177">
    <property type="entry name" value="HYDROGENASE MATURATION FACTOR HYBG"/>
    <property type="match status" value="1"/>
</dbReference>
<dbReference type="Gene3D" id="2.30.30.140">
    <property type="match status" value="1"/>
</dbReference>
<dbReference type="FunFam" id="2.30.30.140:FF:000022">
    <property type="entry name" value="Hydrogenase assembly chaperone HybG"/>
    <property type="match status" value="1"/>
</dbReference>
<evidence type="ECO:0000313" key="3">
    <source>
        <dbReference type="Proteomes" id="UP000183245"/>
    </source>
</evidence>
<dbReference type="PROSITE" id="PS01097">
    <property type="entry name" value="HUPF_HYPC"/>
    <property type="match status" value="1"/>
</dbReference>
<comment type="caution">
    <text evidence="2">The sequence shown here is derived from an EMBL/GenBank/DDBJ whole genome shotgun (WGS) entry which is preliminary data.</text>
</comment>
<evidence type="ECO:0008006" key="4">
    <source>
        <dbReference type="Google" id="ProtNLM"/>
    </source>
</evidence>
<dbReference type="Proteomes" id="UP000183245">
    <property type="component" value="Unassembled WGS sequence"/>
</dbReference>
<name>A0A1J5IH71_9BACT</name>
<accession>A0A1J5IH71</accession>
<dbReference type="Pfam" id="PF01455">
    <property type="entry name" value="HupF_HypC"/>
    <property type="match status" value="1"/>
</dbReference>
<dbReference type="AlphaFoldDB" id="A0A1J5IH71"/>
<proteinExistence type="inferred from homology"/>
<comment type="similarity">
    <text evidence="1">Belongs to the HupF/HypC family.</text>
</comment>
<reference evidence="2 3" key="1">
    <citation type="journal article" date="2016" name="Environ. Microbiol.">
        <title>Genomic resolution of a cold subsurface aquifer community provides metabolic insights for novel microbes adapted to high CO concentrations.</title>
        <authorList>
            <person name="Probst A.J."/>
            <person name="Castelle C.J."/>
            <person name="Singh A."/>
            <person name="Brown C.T."/>
            <person name="Anantharaman K."/>
            <person name="Sharon I."/>
            <person name="Hug L.A."/>
            <person name="Burstein D."/>
            <person name="Emerson J.B."/>
            <person name="Thomas B.C."/>
            <person name="Banfield J.F."/>
        </authorList>
    </citation>
    <scope>NUCLEOTIDE SEQUENCE [LARGE SCALE GENOMIC DNA]</scope>
    <source>
        <strain evidence="2">CG2_30_54_11</strain>
    </source>
</reference>
<dbReference type="NCBIfam" id="TIGR00074">
    <property type="entry name" value="hypC_hupF"/>
    <property type="match status" value="1"/>
</dbReference>
<dbReference type="GO" id="GO:1902670">
    <property type="term" value="F:carbon dioxide binding"/>
    <property type="evidence" value="ECO:0007669"/>
    <property type="project" value="TreeGrafter"/>
</dbReference>
<dbReference type="InterPro" id="IPR019812">
    <property type="entry name" value="Hydgase_assmbl_chp_CS"/>
</dbReference>
<gene>
    <name evidence="2" type="ORF">AUK40_05045</name>
</gene>
<organism evidence="2 3">
    <name type="scientific">Candidatus Wirthbacteria bacterium CG2_30_54_11</name>
    <dbReference type="NCBI Taxonomy" id="1817892"/>
    <lineage>
        <taxon>Bacteria</taxon>
        <taxon>Candidatus Wirthbacteria</taxon>
    </lineage>
</organism>
<dbReference type="SUPFAM" id="SSF159127">
    <property type="entry name" value="HupF/HypC-like"/>
    <property type="match status" value="1"/>
</dbReference>
<dbReference type="GO" id="GO:0005506">
    <property type="term" value="F:iron ion binding"/>
    <property type="evidence" value="ECO:0007669"/>
    <property type="project" value="TreeGrafter"/>
</dbReference>
<dbReference type="GO" id="GO:0051604">
    <property type="term" value="P:protein maturation"/>
    <property type="evidence" value="ECO:0007669"/>
    <property type="project" value="TreeGrafter"/>
</dbReference>
<protein>
    <recommendedName>
        <fullName evidence="4">Hydrogenase assembly protein HypC</fullName>
    </recommendedName>
</protein>
<sequence>MCLAIPMQVKSLEGKNAVVEVEGVERDADVSFLEPLMVGDYVIVHAGFAIQKLDEVEALKTLELFKELELA</sequence>
<dbReference type="InterPro" id="IPR001109">
    <property type="entry name" value="Hydrogenase_HupF/HypC"/>
</dbReference>
<dbReference type="STRING" id="1817892.AUK40_05045"/>